<evidence type="ECO:0000313" key="1">
    <source>
        <dbReference type="EMBL" id="CAG6779986.1"/>
    </source>
</evidence>
<organism evidence="1">
    <name type="scientific">Cacopsylla melanoneura</name>
    <dbReference type="NCBI Taxonomy" id="428564"/>
    <lineage>
        <taxon>Eukaryota</taxon>
        <taxon>Metazoa</taxon>
        <taxon>Ecdysozoa</taxon>
        <taxon>Arthropoda</taxon>
        <taxon>Hexapoda</taxon>
        <taxon>Insecta</taxon>
        <taxon>Pterygota</taxon>
        <taxon>Neoptera</taxon>
        <taxon>Paraneoptera</taxon>
        <taxon>Hemiptera</taxon>
        <taxon>Sternorrhyncha</taxon>
        <taxon>Psylloidea</taxon>
        <taxon>Psyllidae</taxon>
        <taxon>Psyllinae</taxon>
        <taxon>Cacopsylla</taxon>
    </lineage>
</organism>
<reference evidence="1" key="1">
    <citation type="submission" date="2021-05" db="EMBL/GenBank/DDBJ databases">
        <authorList>
            <person name="Alioto T."/>
            <person name="Alioto T."/>
            <person name="Gomez Garrido J."/>
        </authorList>
    </citation>
    <scope>NUCLEOTIDE SEQUENCE</scope>
</reference>
<protein>
    <submittedName>
        <fullName evidence="1">Uncharacterized protein</fullName>
    </submittedName>
</protein>
<proteinExistence type="predicted"/>
<dbReference type="EMBL" id="HBUF01616410">
    <property type="protein sequence ID" value="CAG6780003.1"/>
    <property type="molecule type" value="Transcribed_RNA"/>
</dbReference>
<dbReference type="AlphaFoldDB" id="A0A8D9BA41"/>
<dbReference type="EMBL" id="HBUF01616406">
    <property type="protein sequence ID" value="CAG6779986.1"/>
    <property type="molecule type" value="Transcribed_RNA"/>
</dbReference>
<sequence>MRLTRGTSEILNQKLSIMLDRCKLSDRNAVMVILGTVEALGLNPTDYILSRSALRLRRRQFREEYAEEMQRRLNVSEDEAVVVHWDGKLLPNILGRDICERLAVLISYGGKE</sequence>
<accession>A0A8D9BA41</accession>
<name>A0A8D9BA41_9HEMI</name>